<evidence type="ECO:0000313" key="2">
    <source>
        <dbReference type="EMBL" id="OGZ94326.1"/>
    </source>
</evidence>
<comment type="caution">
    <text evidence="2">The sequence shown here is derived from an EMBL/GenBank/DDBJ whole genome shotgun (WGS) entry which is preliminary data.</text>
</comment>
<evidence type="ECO:0000313" key="3">
    <source>
        <dbReference type="Proteomes" id="UP000177152"/>
    </source>
</evidence>
<proteinExistence type="predicted"/>
<gene>
    <name evidence="2" type="ORF">A2633_02820</name>
</gene>
<accession>A0A1G2K4I9</accession>
<sequence>MARYFLLQAFSSLSEDVVSEHLELIIQKQSETIYSLQSIAGVEKATGCGSQMKDKNHMMAYEIVCHYATLNEYQRLEEKLRGRGFDVWLTKEDDILKTIRLALTQRLRELGEMEEFPKEPHRDSDDGSCGNDG</sequence>
<dbReference type="AlphaFoldDB" id="A0A1G2K4I9"/>
<name>A0A1G2K4I9_9BACT</name>
<reference evidence="2 3" key="1">
    <citation type="journal article" date="2016" name="Nat. Commun.">
        <title>Thousands of microbial genomes shed light on interconnected biogeochemical processes in an aquifer system.</title>
        <authorList>
            <person name="Anantharaman K."/>
            <person name="Brown C.T."/>
            <person name="Hug L.A."/>
            <person name="Sharon I."/>
            <person name="Castelle C.J."/>
            <person name="Probst A.J."/>
            <person name="Thomas B.C."/>
            <person name="Singh A."/>
            <person name="Wilkins M.J."/>
            <person name="Karaoz U."/>
            <person name="Brodie E.L."/>
            <person name="Williams K.H."/>
            <person name="Hubbard S.S."/>
            <person name="Banfield J.F."/>
        </authorList>
    </citation>
    <scope>NUCLEOTIDE SEQUENCE [LARGE SCALE GENOMIC DNA]</scope>
</reference>
<dbReference type="Proteomes" id="UP000177152">
    <property type="component" value="Unassembled WGS sequence"/>
</dbReference>
<organism evidence="2 3">
    <name type="scientific">Candidatus Sungbacteria bacterium RIFCSPHIGHO2_01_FULL_47_32</name>
    <dbReference type="NCBI Taxonomy" id="1802264"/>
    <lineage>
        <taxon>Bacteria</taxon>
        <taxon>Candidatus Sungiibacteriota</taxon>
    </lineage>
</organism>
<feature type="compositionally biased region" description="Basic and acidic residues" evidence="1">
    <location>
        <begin position="112"/>
        <end position="125"/>
    </location>
</feature>
<dbReference type="EMBL" id="MHQC01000038">
    <property type="protein sequence ID" value="OGZ94326.1"/>
    <property type="molecule type" value="Genomic_DNA"/>
</dbReference>
<evidence type="ECO:0000256" key="1">
    <source>
        <dbReference type="SAM" id="MobiDB-lite"/>
    </source>
</evidence>
<protein>
    <submittedName>
        <fullName evidence="2">Uncharacterized protein</fullName>
    </submittedName>
</protein>
<feature type="region of interest" description="Disordered" evidence="1">
    <location>
        <begin position="112"/>
        <end position="133"/>
    </location>
</feature>